<organism evidence="1 2">
    <name type="scientific">Aquibacillus halophilus</name>
    <dbReference type="NCBI Taxonomy" id="930132"/>
    <lineage>
        <taxon>Bacteria</taxon>
        <taxon>Bacillati</taxon>
        <taxon>Bacillota</taxon>
        <taxon>Bacilli</taxon>
        <taxon>Bacillales</taxon>
        <taxon>Bacillaceae</taxon>
        <taxon>Aquibacillus</taxon>
    </lineage>
</organism>
<name>A0A6A8DGH6_9BACI</name>
<dbReference type="AlphaFoldDB" id="A0A6A8DGH6"/>
<accession>A0A6A8DGH6</accession>
<dbReference type="OrthoDB" id="2988890at2"/>
<dbReference type="EMBL" id="WJNG01000018">
    <property type="protein sequence ID" value="MRH44773.1"/>
    <property type="molecule type" value="Genomic_DNA"/>
</dbReference>
<sequence>MIPVTSDLENKVFPLYELEKQLKPLGYVIGGNWDFNEGSLDYRMSDEDGYQFIRLPFKAEEGMLDSPGAIVRLGQPFILTHVFQAGVEDHADNGVIQGMINQFQSPVDKDAEVPEKYVEKGKRLIEQLEHLLL</sequence>
<reference evidence="1" key="1">
    <citation type="submission" date="2019-11" db="EMBL/GenBank/DDBJ databases">
        <authorList>
            <person name="Li J."/>
        </authorList>
    </citation>
    <scope>NUCLEOTIDE SEQUENCE</scope>
    <source>
        <strain evidence="1">B6B</strain>
    </source>
</reference>
<protein>
    <recommendedName>
        <fullName evidence="3">YugN-like family protein</fullName>
    </recommendedName>
</protein>
<dbReference type="Gene3D" id="3.30.310.100">
    <property type="entry name" value="YugN-like"/>
    <property type="match status" value="1"/>
</dbReference>
<comment type="caution">
    <text evidence="1">The sequence shown here is derived from an EMBL/GenBank/DDBJ whole genome shotgun (WGS) entry which is preliminary data.</text>
</comment>
<keyword evidence="2" id="KW-1185">Reference proteome</keyword>
<evidence type="ECO:0008006" key="3">
    <source>
        <dbReference type="Google" id="ProtNLM"/>
    </source>
</evidence>
<proteinExistence type="predicted"/>
<dbReference type="Proteomes" id="UP000799092">
    <property type="component" value="Unassembled WGS sequence"/>
</dbReference>
<evidence type="ECO:0000313" key="2">
    <source>
        <dbReference type="Proteomes" id="UP000799092"/>
    </source>
</evidence>
<dbReference type="Pfam" id="PF08868">
    <property type="entry name" value="YugN"/>
    <property type="match status" value="1"/>
</dbReference>
<dbReference type="InterPro" id="IPR014967">
    <property type="entry name" value="Uncharacterised_YugN-like"/>
</dbReference>
<evidence type="ECO:0000313" key="1">
    <source>
        <dbReference type="EMBL" id="MRH44773.1"/>
    </source>
</evidence>
<dbReference type="RefSeq" id="WP_153738374.1">
    <property type="nucleotide sequence ID" value="NZ_WJNG01000018.1"/>
</dbReference>
<gene>
    <name evidence="1" type="ORF">GH741_19165</name>
</gene>
<dbReference type="SUPFAM" id="SSF160755">
    <property type="entry name" value="YugN-like"/>
    <property type="match status" value="1"/>
</dbReference>
<dbReference type="InterPro" id="IPR036491">
    <property type="entry name" value="YugN-like_sf"/>
</dbReference>